<evidence type="ECO:0000313" key="2">
    <source>
        <dbReference type="Proteomes" id="UP001303046"/>
    </source>
</evidence>
<proteinExistence type="predicted"/>
<dbReference type="EMBL" id="JAVFWL010000004">
    <property type="protein sequence ID" value="KAK6748565.1"/>
    <property type="molecule type" value="Genomic_DNA"/>
</dbReference>
<protein>
    <submittedName>
        <fullName evidence="1">Uncharacterized protein</fullName>
    </submittedName>
</protein>
<name>A0ABR1DDJ0_NECAM</name>
<comment type="caution">
    <text evidence="1">The sequence shown here is derived from an EMBL/GenBank/DDBJ whole genome shotgun (WGS) entry which is preliminary data.</text>
</comment>
<organism evidence="1 2">
    <name type="scientific">Necator americanus</name>
    <name type="common">Human hookworm</name>
    <dbReference type="NCBI Taxonomy" id="51031"/>
    <lineage>
        <taxon>Eukaryota</taxon>
        <taxon>Metazoa</taxon>
        <taxon>Ecdysozoa</taxon>
        <taxon>Nematoda</taxon>
        <taxon>Chromadorea</taxon>
        <taxon>Rhabditida</taxon>
        <taxon>Rhabditina</taxon>
        <taxon>Rhabditomorpha</taxon>
        <taxon>Strongyloidea</taxon>
        <taxon>Ancylostomatidae</taxon>
        <taxon>Bunostominae</taxon>
        <taxon>Necator</taxon>
    </lineage>
</organism>
<accession>A0ABR1DDJ0</accession>
<gene>
    <name evidence="1" type="primary">Necator_chrIV.g14579</name>
    <name evidence="1" type="ORF">RB195_001284</name>
</gene>
<evidence type="ECO:0000313" key="1">
    <source>
        <dbReference type="EMBL" id="KAK6748565.1"/>
    </source>
</evidence>
<reference evidence="1 2" key="1">
    <citation type="submission" date="2023-08" db="EMBL/GenBank/DDBJ databases">
        <title>A Necator americanus chromosomal reference genome.</title>
        <authorList>
            <person name="Ilik V."/>
            <person name="Petrzelkova K.J."/>
            <person name="Pardy F."/>
            <person name="Fuh T."/>
            <person name="Niatou-Singa F.S."/>
            <person name="Gouil Q."/>
            <person name="Baker L."/>
            <person name="Ritchie M.E."/>
            <person name="Jex A.R."/>
            <person name="Gazzola D."/>
            <person name="Li H."/>
            <person name="Toshio Fujiwara R."/>
            <person name="Zhan B."/>
            <person name="Aroian R.V."/>
            <person name="Pafco B."/>
            <person name="Schwarz E.M."/>
        </authorList>
    </citation>
    <scope>NUCLEOTIDE SEQUENCE [LARGE SCALE GENOMIC DNA]</scope>
    <source>
        <strain evidence="1 2">Aroian</strain>
        <tissue evidence="1">Whole animal</tissue>
    </source>
</reference>
<sequence length="77" mass="8811">MPTKGLSSRDFLLKIGKVGRRYVQGRHATAANRNWRSYQPVDLVTNGARITNLKDPFVRDFSNFVFGLCQKTDTHLE</sequence>
<dbReference type="Proteomes" id="UP001303046">
    <property type="component" value="Unassembled WGS sequence"/>
</dbReference>
<keyword evidence="2" id="KW-1185">Reference proteome</keyword>